<dbReference type="AlphaFoldDB" id="A0A8H5HXI9"/>
<keyword evidence="5" id="KW-1185">Reference proteome</keyword>
<proteinExistence type="predicted"/>
<feature type="region of interest" description="Disordered" evidence="2">
    <location>
        <begin position="339"/>
        <end position="403"/>
    </location>
</feature>
<feature type="region of interest" description="Disordered" evidence="2">
    <location>
        <begin position="111"/>
        <end position="152"/>
    </location>
</feature>
<protein>
    <recommendedName>
        <fullName evidence="3">C3H1-type domain-containing protein</fullName>
    </recommendedName>
</protein>
<evidence type="ECO:0000313" key="5">
    <source>
        <dbReference type="Proteomes" id="UP000518752"/>
    </source>
</evidence>
<evidence type="ECO:0000313" key="4">
    <source>
        <dbReference type="EMBL" id="KAF5391439.1"/>
    </source>
</evidence>
<evidence type="ECO:0000259" key="3">
    <source>
        <dbReference type="PROSITE" id="PS50103"/>
    </source>
</evidence>
<dbReference type="EMBL" id="JAACJN010000010">
    <property type="protein sequence ID" value="KAF5391439.1"/>
    <property type="molecule type" value="Genomic_DNA"/>
</dbReference>
<feature type="compositionally biased region" description="Basic and acidic residues" evidence="2">
    <location>
        <begin position="344"/>
        <end position="363"/>
    </location>
</feature>
<keyword evidence="1" id="KW-0863">Zinc-finger</keyword>
<dbReference type="Proteomes" id="UP000518752">
    <property type="component" value="Unassembled WGS sequence"/>
</dbReference>
<keyword evidence="1" id="KW-0862">Zinc</keyword>
<accession>A0A8H5HXI9</accession>
<organism evidence="4 5">
    <name type="scientific">Collybiopsis confluens</name>
    <dbReference type="NCBI Taxonomy" id="2823264"/>
    <lineage>
        <taxon>Eukaryota</taxon>
        <taxon>Fungi</taxon>
        <taxon>Dikarya</taxon>
        <taxon>Basidiomycota</taxon>
        <taxon>Agaricomycotina</taxon>
        <taxon>Agaricomycetes</taxon>
        <taxon>Agaricomycetidae</taxon>
        <taxon>Agaricales</taxon>
        <taxon>Marasmiineae</taxon>
        <taxon>Omphalotaceae</taxon>
        <taxon>Collybiopsis</taxon>
    </lineage>
</organism>
<comment type="caution">
    <text evidence="4">The sequence shown here is derived from an EMBL/GenBank/DDBJ whole genome shotgun (WGS) entry which is preliminary data.</text>
</comment>
<feature type="compositionally biased region" description="Basic and acidic residues" evidence="2">
    <location>
        <begin position="123"/>
        <end position="152"/>
    </location>
</feature>
<sequence>MAPAPKMAPYKKYQCRYYDAETGRPLSPSCGLGSYCRFVHPDDPNWPGLKCRPPLPRPKGSSGFQSVWHHDDNRNRPRRSPSPAPPIRRSPLVSQKDHFMRCKVEPDTNDLPFRFDDDEGDTDRENFAPHRYHNISEPRSRRSAVEPKSPRERSIAVLQNTLVSDVRDRLSTEYMRLIEAFLLSQDKTRARADRLDESQTSITLSVASQAEATKTRSEQFISLFKDVAMYAVMFSSQIIQDTVLHNQEERKLQTFNEISTTLSKISASSAGVVAGPIADIILAHTKSKERLDVNFRQLGAAWENVFGTLMAEFSLNLENKLQAALTSVKNEADNVLHQLKRRRESLSPERKWQDGGAGKENDRNGTFASSSSYASTRDNKRRKIASQSCSPAPSEIRQTRDRPVRRSAVVKISLDDILSQMKTKIDQQSTSLSMLSKENEEASSFVLGYFLFQFPTRR</sequence>
<feature type="compositionally biased region" description="Polar residues" evidence="2">
    <location>
        <begin position="364"/>
        <end position="376"/>
    </location>
</feature>
<dbReference type="OrthoDB" id="2677428at2759"/>
<gene>
    <name evidence="4" type="ORF">D9757_001911</name>
</gene>
<dbReference type="PROSITE" id="PS50103">
    <property type="entry name" value="ZF_C3H1"/>
    <property type="match status" value="1"/>
</dbReference>
<dbReference type="InterPro" id="IPR000571">
    <property type="entry name" value="Znf_CCCH"/>
</dbReference>
<feature type="zinc finger region" description="C3H1-type" evidence="1">
    <location>
        <begin position="9"/>
        <end position="43"/>
    </location>
</feature>
<reference evidence="4 5" key="1">
    <citation type="journal article" date="2020" name="ISME J.">
        <title>Uncovering the hidden diversity of litter-decomposition mechanisms in mushroom-forming fungi.</title>
        <authorList>
            <person name="Floudas D."/>
            <person name="Bentzer J."/>
            <person name="Ahren D."/>
            <person name="Johansson T."/>
            <person name="Persson P."/>
            <person name="Tunlid A."/>
        </authorList>
    </citation>
    <scope>NUCLEOTIDE SEQUENCE [LARGE SCALE GENOMIC DNA]</scope>
    <source>
        <strain evidence="4 5">CBS 406.79</strain>
    </source>
</reference>
<feature type="domain" description="C3H1-type" evidence="3">
    <location>
        <begin position="9"/>
        <end position="43"/>
    </location>
</feature>
<dbReference type="GO" id="GO:0008270">
    <property type="term" value="F:zinc ion binding"/>
    <property type="evidence" value="ECO:0007669"/>
    <property type="project" value="UniProtKB-KW"/>
</dbReference>
<keyword evidence="1" id="KW-0479">Metal-binding</keyword>
<evidence type="ECO:0000256" key="2">
    <source>
        <dbReference type="SAM" id="MobiDB-lite"/>
    </source>
</evidence>
<evidence type="ECO:0000256" key="1">
    <source>
        <dbReference type="PROSITE-ProRule" id="PRU00723"/>
    </source>
</evidence>
<name>A0A8H5HXI9_9AGAR</name>
<feature type="region of interest" description="Disordered" evidence="2">
    <location>
        <begin position="47"/>
        <end position="95"/>
    </location>
</feature>